<evidence type="ECO:0008006" key="4">
    <source>
        <dbReference type="Google" id="ProtNLM"/>
    </source>
</evidence>
<comment type="caution">
    <text evidence="2">The sequence shown here is derived from an EMBL/GenBank/DDBJ whole genome shotgun (WGS) entry which is preliminary data.</text>
</comment>
<evidence type="ECO:0000256" key="1">
    <source>
        <dbReference type="SAM" id="SignalP"/>
    </source>
</evidence>
<evidence type="ECO:0000313" key="2">
    <source>
        <dbReference type="EMBL" id="PWK25356.1"/>
    </source>
</evidence>
<proteinExistence type="predicted"/>
<feature type="signal peptide" evidence="1">
    <location>
        <begin position="1"/>
        <end position="25"/>
    </location>
</feature>
<dbReference type="EMBL" id="QGGQ01000001">
    <property type="protein sequence ID" value="PWK25356.1"/>
    <property type="molecule type" value="Genomic_DNA"/>
</dbReference>
<keyword evidence="1" id="KW-0732">Signal</keyword>
<organism evidence="2 3">
    <name type="scientific">Maribacter polysiphoniae</name>
    <dbReference type="NCBI Taxonomy" id="429344"/>
    <lineage>
        <taxon>Bacteria</taxon>
        <taxon>Pseudomonadati</taxon>
        <taxon>Bacteroidota</taxon>
        <taxon>Flavobacteriia</taxon>
        <taxon>Flavobacteriales</taxon>
        <taxon>Flavobacteriaceae</taxon>
        <taxon>Maribacter</taxon>
    </lineage>
</organism>
<dbReference type="PROSITE" id="PS51257">
    <property type="entry name" value="PROKAR_LIPOPROTEIN"/>
    <property type="match status" value="1"/>
</dbReference>
<dbReference type="AlphaFoldDB" id="A0A316E5K1"/>
<dbReference type="Proteomes" id="UP000245667">
    <property type="component" value="Unassembled WGS sequence"/>
</dbReference>
<accession>A0A316E5K1</accession>
<protein>
    <recommendedName>
        <fullName evidence="4">Lipoprotein</fullName>
    </recommendedName>
</protein>
<gene>
    <name evidence="2" type="ORF">LX92_00095</name>
</gene>
<reference evidence="2 3" key="1">
    <citation type="submission" date="2018-05" db="EMBL/GenBank/DDBJ databases">
        <title>Genomic Encyclopedia of Archaeal and Bacterial Type Strains, Phase II (KMG-II): from individual species to whole genera.</title>
        <authorList>
            <person name="Goeker M."/>
        </authorList>
    </citation>
    <scope>NUCLEOTIDE SEQUENCE [LARGE SCALE GENOMIC DNA]</scope>
    <source>
        <strain evidence="2 3">DSM 23514</strain>
    </source>
</reference>
<name>A0A316E5K1_9FLAO</name>
<evidence type="ECO:0000313" key="3">
    <source>
        <dbReference type="Proteomes" id="UP000245667"/>
    </source>
</evidence>
<sequence>MKHVIKMKKLLFKIFWLFIFISSCAQSNEITKEDNFIISKIIDDFTFPVAPPPPMGSNDTIIPKKIIDSLLKIKMIVGVYPQMESSLFEERRDKVPKRFNDIIDTSLQGKNINNVDNIRSKKGHILKLADTVNLKKSKDYDQFDLLYSFSRVWYNRDETMAILEFGVSRSKLYGSAQILCLEKIDGNWSIVKSIPTTSW</sequence>
<feature type="chain" id="PRO_5016363388" description="Lipoprotein" evidence="1">
    <location>
        <begin position="26"/>
        <end position="199"/>
    </location>
</feature>